<organism evidence="1 2">
    <name type="scientific">Pelobates cultripes</name>
    <name type="common">Western spadefoot toad</name>
    <dbReference type="NCBI Taxonomy" id="61616"/>
    <lineage>
        <taxon>Eukaryota</taxon>
        <taxon>Metazoa</taxon>
        <taxon>Chordata</taxon>
        <taxon>Craniata</taxon>
        <taxon>Vertebrata</taxon>
        <taxon>Euteleostomi</taxon>
        <taxon>Amphibia</taxon>
        <taxon>Batrachia</taxon>
        <taxon>Anura</taxon>
        <taxon>Pelobatoidea</taxon>
        <taxon>Pelobatidae</taxon>
        <taxon>Pelobates</taxon>
    </lineage>
</organism>
<evidence type="ECO:0000313" key="2">
    <source>
        <dbReference type="Proteomes" id="UP001295444"/>
    </source>
</evidence>
<dbReference type="Proteomes" id="UP001295444">
    <property type="component" value="Chromosome 05"/>
</dbReference>
<accession>A0AAD1W974</accession>
<dbReference type="AlphaFoldDB" id="A0AAD1W974"/>
<protein>
    <submittedName>
        <fullName evidence="1">Uncharacterized protein</fullName>
    </submittedName>
</protein>
<proteinExistence type="predicted"/>
<name>A0AAD1W974_PELCU</name>
<gene>
    <name evidence="1" type="ORF">PECUL_23A020228</name>
</gene>
<reference evidence="1" key="1">
    <citation type="submission" date="2022-03" db="EMBL/GenBank/DDBJ databases">
        <authorList>
            <person name="Alioto T."/>
            <person name="Alioto T."/>
            <person name="Gomez Garrido J."/>
        </authorList>
    </citation>
    <scope>NUCLEOTIDE SEQUENCE</scope>
</reference>
<feature type="non-terminal residue" evidence="1">
    <location>
        <position position="1"/>
    </location>
</feature>
<evidence type="ECO:0000313" key="1">
    <source>
        <dbReference type="EMBL" id="CAH2294202.1"/>
    </source>
</evidence>
<sequence>LEDRSTRNNLRFRGIPEMVQHSDLANYLMFRELILATHPEQLVTDRVHRRRRPSNGHVGRNSVHPFLPCERAHYQGLQKRCPSLAIQLYPRLCRLVSHYVAVLEIAVTNQCHA</sequence>
<dbReference type="EMBL" id="OW240916">
    <property type="protein sequence ID" value="CAH2294202.1"/>
    <property type="molecule type" value="Genomic_DNA"/>
</dbReference>
<keyword evidence="2" id="KW-1185">Reference proteome</keyword>